<feature type="active site" description="Proton acceptor; for dehydratase activity" evidence="5">
    <location>
        <position position="1329"/>
    </location>
</feature>
<dbReference type="NCBIfam" id="TIGR04532">
    <property type="entry name" value="PT_fungal_PKS"/>
    <property type="match status" value="1"/>
</dbReference>
<dbReference type="PROSITE" id="PS52004">
    <property type="entry name" value="KS3_2"/>
    <property type="match status" value="1"/>
</dbReference>
<feature type="active site" description="Proton donor; for dehydratase activity" evidence="5">
    <location>
        <position position="1517"/>
    </location>
</feature>
<dbReference type="Pfam" id="PF16073">
    <property type="entry name" value="SAT"/>
    <property type="match status" value="1"/>
</dbReference>
<feature type="domain" description="Ketosynthase family 3 (KS3)" evidence="8">
    <location>
        <begin position="378"/>
        <end position="807"/>
    </location>
</feature>
<dbReference type="InterPro" id="IPR001031">
    <property type="entry name" value="Thioesterase"/>
</dbReference>
<dbReference type="SUPFAM" id="SSF53901">
    <property type="entry name" value="Thiolase-like"/>
    <property type="match status" value="1"/>
</dbReference>
<dbReference type="Proteomes" id="UP000326565">
    <property type="component" value="Unassembled WGS sequence"/>
</dbReference>
<dbReference type="InterPro" id="IPR016036">
    <property type="entry name" value="Malonyl_transacylase_ACP-bd"/>
</dbReference>
<keyword evidence="1" id="KW-0596">Phosphopantetheine</keyword>
<sequence length="2118" mass="232180">MGAPTKIYVFGDQAIRVEDQLLDLWHVKDCSSLTAFLREATAAIQKAISELPATERGAFPTVETLGLLLDDIKKGSYHIALDSALVCIYEIGYYIRYLQHTNSTHPPPASCFVGLCTGSIAAAAISCSLNLSDIVHLGRIAVTVAFHVGMQAHRKTVMLTGEHAQISSWSVLVSGMTAKEATEAITESYRETHLSPFSRPYISAIGHSAITLSGRPDDLKSILSHPSMATKRSLSIPIHAPYHASHLYSQHELERMIPTEPDTTGLLARRQVIPMISSASVHSEFTSFDSLLHNVVAEILLQPIRLDRIFDRLSELTPGPIDSAVRVIPVNTHVGKGLTDYLTQKGRHNCHCEDTPRPQTWLQGQESRRQDHVDDPDSSKIAIIGFSGRFPEADGLDEFWDLLSKGLDVHKPIPPDRFDREAHYDPTGARKNTSKVLNGCWIEEPGLFDARFFHMSPKEACQADPAQRLALLTAYEALEMAGFVADRTLSSQRHRVGVFYGTTSDDWREVNSGQDIGTYFIPGGNRAFIPGRINYFFKFSGPSVSVDTACSSSLAAIDIACTSLLRHKCDTAIAGGTNIMTNPDNFAGLDRGHFLSHTGNCKTFDESADGYCRADGVGSVVLKRLSDAITDNDPIYGVVLGSYTNHSAEAVSITRPLADAQEYLFRRLLNESHISPHDISYIEMHGTGTQAGDAVEMRSVLNTFAWDQSRRSPLYLGSVKANVGHGESASGVTALIKVLLMMRKSRIPPHSGIKGQINGGFPTDLDKRQVHIALKEADWRRPEGGKRRTFVNNFSAAGGNTALLLEDAPKIADSQQPDGRSHHVVVLSARSGESLQRNLRALADFVTANPLPDLLPRLAYTTTARRLHHSRRVAIVASDIAQFHGLLLSNAESASNIPAVPDKTPAMGFLFTGQGAQQTAMGRGLYENFSSFRDEINNMDYIAQRQGFPSVVPLVDGTVQIDDLSPTVIQLGTCIVQIALAGFWKNLGLKPMYVLGHSLGEYAALHVAGVLSIADTIYLTGYRATLLEKRCAQNTHGMVAVKGAVSELKSVLTNGLLEVACINGSNETVLSGESDALDQVCEQLSEQGRKFTRLNVPYAFHSAQVDPILEELEQASRHVQFHQPVIPVVSPLLAAVIAENDSVEAIGPEYIRRHCRETVDFLGAVEAAQKRGLMMVGSVGIEIGAHPILSRMVKSMLGQSFGFYPSLRRNEDVFKTLSETLAALHLSGLPINWNEYHRDFPASQTVLELPRYSWDLANYWIQYEGNWCLTRGDAPHAGAPELPAAAQKVTRLSPSVQKIVEEKVNTESALVVAEADLQDEELLPVCRDHRVNGLILCPSSLYADIAYTLASYLVDTHKPEWAPESLYPDICNMAVEKALVVQPEGPQLFRAEMDLQWSTRHGSMQIYSVDTSGQRGMLHAKCNVVLGRSEAWREEWQRQLYLIRRSMDQLCKGVDLGSTHKIRRSLAYKLFSSVVEYGPRYQGLDEVVFDSDGLEATATVRLQPVAEKYGLNPFWCDSIGHLTGFVMNSNASPELTEYAFINHGWRSMRTTEKLSSDEVYQTYVKMQPVPDADSLFAGDVYLLRNSTIIAVFGSVTFQKVSRRVLEMLLPSPKKGGMPKRVVQATPAPVNKASIAATRKMDEEPSKFQKVVKVITSEIGVSPDQLPEDASFADFGVDSLMSLTIIGSLREATGLDAPPSLLEDYPSLSALREYLGLGKGSTAETSDGEDGSSSGSIDTGATTPPTADEQEKGAAVDESHAIVDFLFAIIADEIGVSTKDLLKSQNLSELGLDSLLSLTVLGRSREELDLDLPADFFLEHTTISMVKSALEKMLGLPLATMEAPPQKAAMHPPATSILLQGNDRCTKTLFLFPDGSGSATSYTMMPTISPDVRVYGLNCPYIKKPQDLTCALQDLTSSYVAEIRHRQPRGPYNLSGWSAGGIAAYDAAQYLVQQGETVNRLILLDSPNPISLEKLPPRFYHFLESAGVFGSAGGKKAPEWLIQHFLAFIDALDRYKPVPFVPARAVPRTTIIWAKDGVCKNAEIARPKPQAGDTKEMMWLMNNREDLGFNGWDRLLGKQNITIEALEEVNHFSMVRMPGAAGLAELIRKALDCSMNGCL</sequence>
<dbReference type="InterPro" id="IPR018201">
    <property type="entry name" value="Ketoacyl_synth_AS"/>
</dbReference>
<protein>
    <recommendedName>
        <fullName evidence="12">Polyketide synthase</fullName>
    </recommendedName>
</protein>
<dbReference type="InterPro" id="IPR014031">
    <property type="entry name" value="Ketoacyl_synth_C"/>
</dbReference>
<dbReference type="InterPro" id="IPR032088">
    <property type="entry name" value="SAT"/>
</dbReference>
<dbReference type="Gene3D" id="3.30.70.3290">
    <property type="match status" value="1"/>
</dbReference>
<dbReference type="GO" id="GO:0004315">
    <property type="term" value="F:3-oxoacyl-[acyl-carrier-protein] synthase activity"/>
    <property type="evidence" value="ECO:0007669"/>
    <property type="project" value="InterPro"/>
</dbReference>
<dbReference type="CDD" id="cd00833">
    <property type="entry name" value="PKS"/>
    <property type="match status" value="1"/>
</dbReference>
<evidence type="ECO:0008006" key="12">
    <source>
        <dbReference type="Google" id="ProtNLM"/>
    </source>
</evidence>
<dbReference type="InterPro" id="IPR029058">
    <property type="entry name" value="AB_hydrolase_fold"/>
</dbReference>
<evidence type="ECO:0000313" key="11">
    <source>
        <dbReference type="Proteomes" id="UP000326565"/>
    </source>
</evidence>
<dbReference type="SMART" id="SM01294">
    <property type="entry name" value="PKS_PP_betabranch"/>
    <property type="match status" value="1"/>
</dbReference>
<accession>A0A5N5WJZ8</accession>
<dbReference type="FunFam" id="1.10.1200.10:FF:000011">
    <property type="entry name" value="Sterigmatocystin biosynthesis polyketide synthase"/>
    <property type="match status" value="1"/>
</dbReference>
<dbReference type="SUPFAM" id="SSF53474">
    <property type="entry name" value="alpha/beta-Hydrolases"/>
    <property type="match status" value="1"/>
</dbReference>
<feature type="domain" description="PKS/mFAS DH" evidence="9">
    <location>
        <begin position="1297"/>
        <end position="1606"/>
    </location>
</feature>
<feature type="region of interest" description="Disordered" evidence="6">
    <location>
        <begin position="356"/>
        <end position="376"/>
    </location>
</feature>
<keyword evidence="11" id="KW-1185">Reference proteome</keyword>
<dbReference type="PROSITE" id="PS00012">
    <property type="entry name" value="PHOSPHOPANTETHEINE"/>
    <property type="match status" value="1"/>
</dbReference>
<dbReference type="InterPro" id="IPR030918">
    <property type="entry name" value="PT_fungal_PKS"/>
</dbReference>
<feature type="compositionally biased region" description="Basic and acidic residues" evidence="6">
    <location>
        <begin position="366"/>
        <end position="376"/>
    </location>
</feature>
<evidence type="ECO:0000313" key="10">
    <source>
        <dbReference type="EMBL" id="KAB8068838.1"/>
    </source>
</evidence>
<dbReference type="Pfam" id="PF00698">
    <property type="entry name" value="Acyl_transf_1"/>
    <property type="match status" value="1"/>
</dbReference>
<evidence type="ECO:0000259" key="7">
    <source>
        <dbReference type="PROSITE" id="PS50075"/>
    </source>
</evidence>
<name>A0A5N5WJZ8_9EURO</name>
<dbReference type="GO" id="GO:0031177">
    <property type="term" value="F:phosphopantetheine binding"/>
    <property type="evidence" value="ECO:0007669"/>
    <property type="project" value="InterPro"/>
</dbReference>
<dbReference type="PROSITE" id="PS00606">
    <property type="entry name" value="KS3_1"/>
    <property type="match status" value="1"/>
</dbReference>
<dbReference type="SMART" id="SM00825">
    <property type="entry name" value="PKS_KS"/>
    <property type="match status" value="1"/>
</dbReference>
<dbReference type="GO" id="GO:0004312">
    <property type="term" value="F:fatty acid synthase activity"/>
    <property type="evidence" value="ECO:0007669"/>
    <property type="project" value="TreeGrafter"/>
</dbReference>
<dbReference type="SUPFAM" id="SSF52151">
    <property type="entry name" value="FabD/lysophospholipase-like"/>
    <property type="match status" value="1"/>
</dbReference>
<dbReference type="EMBL" id="ML732371">
    <property type="protein sequence ID" value="KAB8068838.1"/>
    <property type="molecule type" value="Genomic_DNA"/>
</dbReference>
<dbReference type="PROSITE" id="PS50075">
    <property type="entry name" value="CARRIER"/>
    <property type="match status" value="2"/>
</dbReference>
<organism evidence="10 11">
    <name type="scientific">Aspergillus leporis</name>
    <dbReference type="NCBI Taxonomy" id="41062"/>
    <lineage>
        <taxon>Eukaryota</taxon>
        <taxon>Fungi</taxon>
        <taxon>Dikarya</taxon>
        <taxon>Ascomycota</taxon>
        <taxon>Pezizomycotina</taxon>
        <taxon>Eurotiomycetes</taxon>
        <taxon>Eurotiomycetidae</taxon>
        <taxon>Eurotiales</taxon>
        <taxon>Aspergillaceae</taxon>
        <taxon>Aspergillus</taxon>
        <taxon>Aspergillus subgen. Circumdati</taxon>
    </lineage>
</organism>
<dbReference type="OrthoDB" id="329835at2759"/>
<dbReference type="Pfam" id="PF22621">
    <property type="entry name" value="CurL-like_PKS_C"/>
    <property type="match status" value="1"/>
</dbReference>
<dbReference type="InterPro" id="IPR014030">
    <property type="entry name" value="Ketoacyl_synth_N"/>
</dbReference>
<dbReference type="InterPro" id="IPR050091">
    <property type="entry name" value="PKS_NRPS_Biosynth_Enz"/>
</dbReference>
<evidence type="ECO:0000256" key="1">
    <source>
        <dbReference type="ARBA" id="ARBA00022450"/>
    </source>
</evidence>
<dbReference type="SMART" id="SM00823">
    <property type="entry name" value="PKS_PP"/>
    <property type="match status" value="2"/>
</dbReference>
<dbReference type="InterPro" id="IPR016035">
    <property type="entry name" value="Acyl_Trfase/lysoPLipase"/>
</dbReference>
<feature type="domain" description="Carrier" evidence="7">
    <location>
        <begin position="1641"/>
        <end position="1718"/>
    </location>
</feature>
<dbReference type="InterPro" id="IPR001227">
    <property type="entry name" value="Ac_transferase_dom_sf"/>
</dbReference>
<dbReference type="Gene3D" id="3.10.129.110">
    <property type="entry name" value="Polyketide synthase dehydratase"/>
    <property type="match status" value="1"/>
</dbReference>
<dbReference type="GO" id="GO:0044550">
    <property type="term" value="P:secondary metabolite biosynthetic process"/>
    <property type="evidence" value="ECO:0007669"/>
    <property type="project" value="UniProtKB-ARBA"/>
</dbReference>
<dbReference type="FunFam" id="3.40.366.10:FF:000002">
    <property type="entry name" value="Probable polyketide synthase 2"/>
    <property type="match status" value="1"/>
</dbReference>
<keyword evidence="2" id="KW-0597">Phosphoprotein</keyword>
<evidence type="ECO:0000256" key="5">
    <source>
        <dbReference type="PROSITE-ProRule" id="PRU01363"/>
    </source>
</evidence>
<dbReference type="FunFam" id="3.10.129.110:FF:000001">
    <property type="entry name" value="Sterigmatocystin biosynthesis polyketide synthase"/>
    <property type="match status" value="1"/>
</dbReference>
<proteinExistence type="predicted"/>
<dbReference type="FunFam" id="3.40.50.1820:FF:000116">
    <property type="entry name" value="Sterigmatocystin biosynthesis polyketide synthase"/>
    <property type="match status" value="1"/>
</dbReference>
<dbReference type="InterPro" id="IPR016039">
    <property type="entry name" value="Thiolase-like"/>
</dbReference>
<dbReference type="Pfam" id="PF02801">
    <property type="entry name" value="Ketoacyl-synt_C"/>
    <property type="match status" value="1"/>
</dbReference>
<dbReference type="PANTHER" id="PTHR43775">
    <property type="entry name" value="FATTY ACID SYNTHASE"/>
    <property type="match status" value="1"/>
</dbReference>
<feature type="region of interest" description="N-terminal hotdog fold" evidence="5">
    <location>
        <begin position="1297"/>
        <end position="1431"/>
    </location>
</feature>
<evidence type="ECO:0000256" key="4">
    <source>
        <dbReference type="ARBA" id="ARBA00022737"/>
    </source>
</evidence>
<reference evidence="10 11" key="1">
    <citation type="submission" date="2019-04" db="EMBL/GenBank/DDBJ databases">
        <title>Friends and foes A comparative genomics study of 23 Aspergillus species from section Flavi.</title>
        <authorList>
            <consortium name="DOE Joint Genome Institute"/>
            <person name="Kjaerbolling I."/>
            <person name="Vesth T."/>
            <person name="Frisvad J.C."/>
            <person name="Nybo J.L."/>
            <person name="Theobald S."/>
            <person name="Kildgaard S."/>
            <person name="Isbrandt T."/>
            <person name="Kuo A."/>
            <person name="Sato A."/>
            <person name="Lyhne E.K."/>
            <person name="Kogle M.E."/>
            <person name="Wiebenga A."/>
            <person name="Kun R.S."/>
            <person name="Lubbers R.J."/>
            <person name="Makela M.R."/>
            <person name="Barry K."/>
            <person name="Chovatia M."/>
            <person name="Clum A."/>
            <person name="Daum C."/>
            <person name="Haridas S."/>
            <person name="He G."/>
            <person name="LaButti K."/>
            <person name="Lipzen A."/>
            <person name="Mondo S."/>
            <person name="Riley R."/>
            <person name="Salamov A."/>
            <person name="Simmons B.A."/>
            <person name="Magnuson J.K."/>
            <person name="Henrissat B."/>
            <person name="Mortensen U.H."/>
            <person name="Larsen T.O."/>
            <person name="Devries R.P."/>
            <person name="Grigoriev I.V."/>
            <person name="Machida M."/>
            <person name="Baker S.E."/>
            <person name="Andersen M.R."/>
        </authorList>
    </citation>
    <scope>NUCLEOTIDE SEQUENCE [LARGE SCALE GENOMIC DNA]</scope>
    <source>
        <strain evidence="10 11">CBS 151.66</strain>
    </source>
</reference>
<feature type="region of interest" description="Disordered" evidence="6">
    <location>
        <begin position="1718"/>
        <end position="1753"/>
    </location>
</feature>
<dbReference type="Gene3D" id="3.40.47.10">
    <property type="match status" value="1"/>
</dbReference>
<evidence type="ECO:0000259" key="9">
    <source>
        <dbReference type="PROSITE" id="PS52019"/>
    </source>
</evidence>
<dbReference type="InterPro" id="IPR009081">
    <property type="entry name" value="PP-bd_ACP"/>
</dbReference>
<evidence type="ECO:0000256" key="2">
    <source>
        <dbReference type="ARBA" id="ARBA00022553"/>
    </source>
</evidence>
<dbReference type="Pfam" id="PF00975">
    <property type="entry name" value="Thioesterase"/>
    <property type="match status" value="1"/>
</dbReference>
<dbReference type="FunFam" id="3.40.47.10:FF:000031">
    <property type="entry name" value="Sterigmatocystin biosynthesis polyketide synthase"/>
    <property type="match status" value="1"/>
</dbReference>
<dbReference type="Gene3D" id="3.40.366.10">
    <property type="entry name" value="Malonyl-Coenzyme A Acyl Carrier Protein, domain 2"/>
    <property type="match status" value="2"/>
</dbReference>
<dbReference type="InterPro" id="IPR042104">
    <property type="entry name" value="PKS_dehydratase_sf"/>
</dbReference>
<dbReference type="Gene3D" id="1.10.1200.10">
    <property type="entry name" value="ACP-like"/>
    <property type="match status" value="2"/>
</dbReference>
<evidence type="ECO:0000259" key="8">
    <source>
        <dbReference type="PROSITE" id="PS52004"/>
    </source>
</evidence>
<dbReference type="SMART" id="SM00827">
    <property type="entry name" value="PKS_AT"/>
    <property type="match status" value="1"/>
</dbReference>
<dbReference type="InterPro" id="IPR036736">
    <property type="entry name" value="ACP-like_sf"/>
</dbReference>
<dbReference type="InterPro" id="IPR014043">
    <property type="entry name" value="Acyl_transferase_dom"/>
</dbReference>
<dbReference type="SUPFAM" id="SSF47336">
    <property type="entry name" value="ACP-like"/>
    <property type="match status" value="2"/>
</dbReference>
<dbReference type="InterPro" id="IPR049900">
    <property type="entry name" value="PKS_mFAS_DH"/>
</dbReference>
<evidence type="ECO:0000256" key="6">
    <source>
        <dbReference type="SAM" id="MobiDB-lite"/>
    </source>
</evidence>
<feature type="region of interest" description="C-terminal hotdog fold" evidence="5">
    <location>
        <begin position="1459"/>
        <end position="1606"/>
    </location>
</feature>
<dbReference type="PROSITE" id="PS52019">
    <property type="entry name" value="PKS_MFAS_DH"/>
    <property type="match status" value="1"/>
</dbReference>
<dbReference type="Pfam" id="PF00109">
    <property type="entry name" value="ketoacyl-synt"/>
    <property type="match status" value="1"/>
</dbReference>
<dbReference type="InterPro" id="IPR020841">
    <property type="entry name" value="PKS_Beta-ketoAc_synthase_dom"/>
</dbReference>
<dbReference type="InterPro" id="IPR006162">
    <property type="entry name" value="Ppantetheine_attach_site"/>
</dbReference>
<dbReference type="GO" id="GO:0006633">
    <property type="term" value="P:fatty acid biosynthetic process"/>
    <property type="evidence" value="ECO:0007669"/>
    <property type="project" value="InterPro"/>
</dbReference>
<keyword evidence="4" id="KW-0677">Repeat</keyword>
<keyword evidence="3" id="KW-0808">Transferase</keyword>
<dbReference type="SUPFAM" id="SSF55048">
    <property type="entry name" value="Probable ACP-binding domain of malonyl-CoA ACP transacylase"/>
    <property type="match status" value="1"/>
</dbReference>
<gene>
    <name evidence="10" type="ORF">BDV29DRAFT_162037</name>
</gene>
<dbReference type="Pfam" id="PF00550">
    <property type="entry name" value="PP-binding"/>
    <property type="match status" value="2"/>
</dbReference>
<dbReference type="Gene3D" id="3.40.50.1820">
    <property type="entry name" value="alpha/beta hydrolase"/>
    <property type="match status" value="1"/>
</dbReference>
<dbReference type="InterPro" id="IPR020806">
    <property type="entry name" value="PKS_PP-bd"/>
</dbReference>
<feature type="domain" description="Carrier" evidence="7">
    <location>
        <begin position="1756"/>
        <end position="1833"/>
    </location>
</feature>
<dbReference type="PANTHER" id="PTHR43775:SF45">
    <property type="entry name" value="CONIDIAL PIGMENT POLYKETIDE SYNTHASE ALB1"/>
    <property type="match status" value="1"/>
</dbReference>
<evidence type="ECO:0000256" key="3">
    <source>
        <dbReference type="ARBA" id="ARBA00022679"/>
    </source>
</evidence>
<feature type="compositionally biased region" description="Low complexity" evidence="6">
    <location>
        <begin position="1730"/>
        <end position="1742"/>
    </location>
</feature>